<evidence type="ECO:0000313" key="2">
    <source>
        <dbReference type="Proteomes" id="UP000315842"/>
    </source>
</evidence>
<gene>
    <name evidence="1" type="ORF">CUD01_03740</name>
</gene>
<sequence length="724" mass="75927">MPTPRSTVTADLGAGPEALDAPSWSIKRDLSGGSLPAQVRGGSGFALATGSVDVTLPDGRTPWTTEKIRPGGEVSITAAVSATDTDQTVGDLKIRSVGASSALSRSRRLAVEDILPKARLELPQLLASMVDPAQIGLAPFDAVWVIDQAARACGFHATPEPVPSALLCVHACGSPLPEVGTYAGAGLGERVYTWPLDHLGRVSMRFELPVGGARPVYTLAGPIPVGATAYLTLNKVRMPGASSTLTFWDRTGESITFTFGHSPTEVYPTFRHGHTSPGGSVDLPAVVARSDWRVQVQIERTSATETRARVRSAGGWSSWATSTGVAVGELTTMDQSTSLSGLQVHLADADAALTSPTAWLASADSPLSALVGIGDQDAWTVAQQVASCTLGALWLAEDGVLRYRNRSQMRGGEGTGGAARIVAATTVEDLPWSVSEDDVADRVEVTYQPADVQTVTDYSLTVWESPDVLAIKAGKTSTLVVDLEAPVDQLAPWLSVTSTAEFPIGQRSRWAASTTRDGSVVASATALQVSAVLVNPSRARISIKNTTGSTLYTGGATSSTALILRANVVARSGEAVTIDTGKAAADALSPLQVSLAPWVQDEDTAESVLAWLADQTSKPLPVLEDVNVVPDLTVRLGDVRVLEDPDFTELTSKVLIVGNTLSGDPSGLKQQLRLVVLSTLVRDVDEYYESGGTVQTLDDDVVAALTAGATVDAADGWLERRYLS</sequence>
<evidence type="ECO:0000313" key="1">
    <source>
        <dbReference type="EMBL" id="GEA79930.1"/>
    </source>
</evidence>
<dbReference type="EMBL" id="BJLP01000004">
    <property type="protein sequence ID" value="GEA79930.1"/>
    <property type="molecule type" value="Genomic_DNA"/>
</dbReference>
<accession>A0A4Y3KAR8</accession>
<dbReference type="RefSeq" id="WP_141318244.1">
    <property type="nucleotide sequence ID" value="NZ_BJLP01000004.1"/>
</dbReference>
<dbReference type="AlphaFoldDB" id="A0A4Y3KAR8"/>
<keyword evidence="2" id="KW-1185">Reference proteome</keyword>
<reference evidence="1 2" key="1">
    <citation type="submission" date="2019-06" db="EMBL/GenBank/DDBJ databases">
        <title>Whole genome shotgun sequence of Cellulomonas uda NBRC 3747.</title>
        <authorList>
            <person name="Hosoyama A."/>
            <person name="Uohara A."/>
            <person name="Ohji S."/>
            <person name="Ichikawa N."/>
        </authorList>
    </citation>
    <scope>NUCLEOTIDE SEQUENCE [LARGE SCALE GENOMIC DNA]</scope>
    <source>
        <strain evidence="1 2">NBRC 3747</strain>
    </source>
</reference>
<protein>
    <submittedName>
        <fullName evidence="1">Uncharacterized protein</fullName>
    </submittedName>
</protein>
<proteinExistence type="predicted"/>
<dbReference type="Proteomes" id="UP000315842">
    <property type="component" value="Unassembled WGS sequence"/>
</dbReference>
<name>A0A4Y3KAR8_CELUD</name>
<organism evidence="1 2">
    <name type="scientific">Cellulomonas uda</name>
    <dbReference type="NCBI Taxonomy" id="1714"/>
    <lineage>
        <taxon>Bacteria</taxon>
        <taxon>Bacillati</taxon>
        <taxon>Actinomycetota</taxon>
        <taxon>Actinomycetes</taxon>
        <taxon>Micrococcales</taxon>
        <taxon>Cellulomonadaceae</taxon>
        <taxon>Cellulomonas</taxon>
    </lineage>
</organism>
<comment type="caution">
    <text evidence="1">The sequence shown here is derived from an EMBL/GenBank/DDBJ whole genome shotgun (WGS) entry which is preliminary data.</text>
</comment>